<dbReference type="OrthoDB" id="6622136at2759"/>
<keyword evidence="1" id="KW-0808">Transferase</keyword>
<accession>A0A5E4ME53</accession>
<dbReference type="PANTHER" id="PTHR36688">
    <property type="entry name" value="ENDO/EXONUCLEASE/PHOSPHATASE DOMAIN-CONTAINING PROTEIN"/>
    <property type="match status" value="1"/>
</dbReference>
<evidence type="ECO:0000313" key="1">
    <source>
        <dbReference type="EMBL" id="VVC30398.1"/>
    </source>
</evidence>
<dbReference type="InterPro" id="IPR052560">
    <property type="entry name" value="RdDP_mobile_element"/>
</dbReference>
<keyword evidence="1" id="KW-0695">RNA-directed DNA polymerase</keyword>
<name>A0A5E4ME53_9HEMI</name>
<protein>
    <submittedName>
        <fullName evidence="1">Reverse transcriptase domain</fullName>
    </submittedName>
</protein>
<dbReference type="PANTHER" id="PTHR36688:SF1">
    <property type="entry name" value="ENDONUCLEASE_EXONUCLEASE_PHOSPHATASE DOMAIN-CONTAINING PROTEIN"/>
    <property type="match status" value="1"/>
</dbReference>
<dbReference type="EMBL" id="CABPRJ010000514">
    <property type="protein sequence ID" value="VVC30398.1"/>
    <property type="molecule type" value="Genomic_DNA"/>
</dbReference>
<dbReference type="AlphaFoldDB" id="A0A5E4ME53"/>
<dbReference type="Proteomes" id="UP000325440">
    <property type="component" value="Unassembled WGS sequence"/>
</dbReference>
<keyword evidence="1" id="KW-0548">Nucleotidyltransferase</keyword>
<proteinExistence type="predicted"/>
<dbReference type="GO" id="GO:0003964">
    <property type="term" value="F:RNA-directed DNA polymerase activity"/>
    <property type="evidence" value="ECO:0007669"/>
    <property type="project" value="UniProtKB-KW"/>
</dbReference>
<reference evidence="1 2" key="1">
    <citation type="submission" date="2019-08" db="EMBL/GenBank/DDBJ databases">
        <authorList>
            <person name="Alioto T."/>
            <person name="Alioto T."/>
            <person name="Gomez Garrido J."/>
        </authorList>
    </citation>
    <scope>NUCLEOTIDE SEQUENCE [LARGE SCALE GENOMIC DNA]</scope>
</reference>
<evidence type="ECO:0000313" key="2">
    <source>
        <dbReference type="Proteomes" id="UP000325440"/>
    </source>
</evidence>
<gene>
    <name evidence="1" type="ORF">CINCED_3A010287</name>
</gene>
<sequence>MESCNKPTPRLLTKKKHKQRKMLLINKKTDWSHFKANLDETLTLIIRQRTPIEIDTSVEQLTNNIVKAATPITPTGGNLKNETFKSYLSELSATNNTDYSLWKATRHMKSPRAYVLSNGKLEDRVFQPNEVVSKLDIVQYQQLNEICDKIKHFTPVEIAKEINMNINPKKASGYDQINPKILKELSKKAMIHLTHIFNTILRMEYVPKQWKRAQVIIVLKLGKSPEELPNNWCALLESYLDSIQFRVINEEALTDWKNISADIPQGSVIGPILYLLYTIDIPTTNYSMTAMFADDTVIMITNEDQQIATDWLQRSIYNVSNWTNINRYY</sequence>
<organism evidence="1 2">
    <name type="scientific">Cinara cedri</name>
    <dbReference type="NCBI Taxonomy" id="506608"/>
    <lineage>
        <taxon>Eukaryota</taxon>
        <taxon>Metazoa</taxon>
        <taxon>Ecdysozoa</taxon>
        <taxon>Arthropoda</taxon>
        <taxon>Hexapoda</taxon>
        <taxon>Insecta</taxon>
        <taxon>Pterygota</taxon>
        <taxon>Neoptera</taxon>
        <taxon>Paraneoptera</taxon>
        <taxon>Hemiptera</taxon>
        <taxon>Sternorrhyncha</taxon>
        <taxon>Aphidomorpha</taxon>
        <taxon>Aphidoidea</taxon>
        <taxon>Aphididae</taxon>
        <taxon>Lachninae</taxon>
        <taxon>Cinara</taxon>
    </lineage>
</organism>
<keyword evidence="2" id="KW-1185">Reference proteome</keyword>